<feature type="region of interest" description="Disordered" evidence="6">
    <location>
        <begin position="1"/>
        <end position="50"/>
    </location>
</feature>
<dbReference type="EMBL" id="LCWV01000016">
    <property type="protein sequence ID" value="PWI68128.1"/>
    <property type="molecule type" value="Genomic_DNA"/>
</dbReference>
<dbReference type="GO" id="GO:0004497">
    <property type="term" value="F:monooxygenase activity"/>
    <property type="evidence" value="ECO:0007669"/>
    <property type="project" value="UniProtKB-KW"/>
</dbReference>
<evidence type="ECO:0000256" key="6">
    <source>
        <dbReference type="SAM" id="MobiDB-lite"/>
    </source>
</evidence>
<dbReference type="Gene3D" id="3.50.50.60">
    <property type="entry name" value="FAD/NAD(P)-binding domain"/>
    <property type="match status" value="1"/>
</dbReference>
<feature type="compositionally biased region" description="Polar residues" evidence="6">
    <location>
        <begin position="1387"/>
        <end position="1397"/>
    </location>
</feature>
<feature type="region of interest" description="Disordered" evidence="6">
    <location>
        <begin position="1206"/>
        <end position="1225"/>
    </location>
</feature>
<feature type="region of interest" description="Disordered" evidence="6">
    <location>
        <begin position="1316"/>
        <end position="1430"/>
    </location>
</feature>
<keyword evidence="3" id="KW-0274">FAD</keyword>
<dbReference type="Gene3D" id="3.30.710.10">
    <property type="entry name" value="Potassium Channel Kv1.1, Chain A"/>
    <property type="match status" value="1"/>
</dbReference>
<evidence type="ECO:0000259" key="7">
    <source>
        <dbReference type="PROSITE" id="PS50097"/>
    </source>
</evidence>
<sequence length="1730" mass="188471">MPHDENAHDDTSTNAGGDVEMGEEASTAAHQEEGGGDGADTSMVAEESAPPARTSFTSYLQSPIVNLLVGQGDEQTLLSAHQALLVQSPYFETACQGFVDDGSPRQIELPDMNLDTVGSFLEFLYTGEYFPKKLPGQRVLESDPSLPAVDDTGVHLLKHARLYTLAEKFGMTNLRTLASSKIHCVNSTAKGEITYARYVYANTSNDDKTVRAPIASFWATRSHTLRAEAEDEFKSLCLEYPQFGYDVLTRVLDDKLKRERNEKMHPATGSGRKRARHSSGGGGGGASRMAGTRPVNALDDLQRVKGVLSTDEGWLEGFLRDGQAASPGLLWHPRCTASLGELQFYPRRHCDRYNGLSPGTGRQGMPAELAAFEEVGAIGADRTTAENADTFQTDHELCWVSGPPPVYCIALDWIPYQNTAQAKPRLVSDEFTLALDGARGRGPAGRGSQYHISPLTIGQEHRERLLPWVGLHHPCDGTRRRGRLGTLAAVDDLSDHGQSSVTATAALALGRGLVDRQAGASLKDDVWPRHGGQFGRGEQQQRRRHGLPGAGVVFSSLHPARHPPCCPGIASSRQPCMMGHKVSASSPDSPTIAIIGAGLTGLLAAHGLHKNGFNAVVFDRDPGPDARERDWTMLMHWALPMLTELLPEDILADLPQSFCNPHLEFNEEAESLPCYNALTGDVLFRSPTPGARRVSRQALRRLFTRGVDIRWNKALSRLSKTEDGGAVVLEFEDGEKFEAEQVLGADGVSSKTRELLAGAERARVQRSGFLFATGITQYGDAEKTEAILKMHPVAALMMGTSSVGAPLVLNTVNPWMGHFADSGRPAMAVDDPQDKSTWTTFWVKIWRGESVHLRDQEALDYINRETSALSGVFQSAIDWTPEGSRVFIDEMKYWVPVPWDNLGGRATLAGDAAHPMLICEFSSTRAWRRYRGQGLQHCITDVRNYVDSLVQVRGSGADAAKAMQDFDDEVVARGAKAVQQSLQEAEKSFDLETIRKMLMGGPTGGGHGGNAEGAVRGGAAAAGCMERNVPTNVKKGTNKRVHAEAPLDARPPPCMQDLRCPKRCPQVLLHLGRRAVLSPGRDLAPARKLGPEARGLAAHLDLTEAPVPGMPGAPPARLSRSPAGSAEASNAAVHGSSRWDLDGPQNLSDYLNAPQRRNDALGTIRLAASRPASEPTCVFHATPPDVSRRANTAGRAATDLSLLPAAPDMGAAHSRPHRIARTQRARRESCTNMRYLVLFVPARAFQVRCPPCPRNHVLIPPPCTGQLPASVCTSARRVESSPVLPSRGPVAQAPVMWLLHEGKKGGAKGLGIVTHPESIVASSKPRQRPPSTSPGMEPHDSDTGQPPPPPQLPPSQQQQHEEQQQPQQPLPQQKPPQPPQQQPQQQHARASSPSPTVATVEAPTIEVASQPGEEDEFDLTDDPFNDGSTSVTSSVYACTYERGRRYQCFKNGRYPIPNDDQEQDREDMKHAMLMELTDGTLFFSPVGDNPQSILDIGTGTAILTLATQVGDKYPSARVCGIDLTPIQPLWVPPNVEFLVDDCEQDWLVRNVDLVHFRFMAVILKDISIVMEHAYECLRPGGWIEFQELMGVPSCDDGTMPEDDPFVRLYATAGKAWAKLGLSTTIAARLEPYLRDAGFTNVHCKVLKVPIGVWAKDKTMRLIGLYQKRAVDEFISTFAGRPFEALGLDPTAVQIDLALARQSIDDISVHRYFPYYFWYAQKPASPADYGT</sequence>
<dbReference type="CDD" id="cd02440">
    <property type="entry name" value="AdoMet_MTases"/>
    <property type="match status" value="1"/>
</dbReference>
<dbReference type="CDD" id="cd18186">
    <property type="entry name" value="BTB_POZ_ZBTB_KLHL-like"/>
    <property type="match status" value="1"/>
</dbReference>
<feature type="region of interest" description="Disordered" evidence="6">
    <location>
        <begin position="1104"/>
        <end position="1142"/>
    </location>
</feature>
<feature type="region of interest" description="Disordered" evidence="6">
    <location>
        <begin position="258"/>
        <end position="292"/>
    </location>
</feature>
<dbReference type="InterPro" id="IPR036188">
    <property type="entry name" value="FAD/NAD-bd_sf"/>
</dbReference>
<dbReference type="SMART" id="SM00225">
    <property type="entry name" value="BTB"/>
    <property type="match status" value="1"/>
</dbReference>
<evidence type="ECO:0000256" key="2">
    <source>
        <dbReference type="ARBA" id="ARBA00022630"/>
    </source>
</evidence>
<dbReference type="InterPro" id="IPR011333">
    <property type="entry name" value="SKP1/BTB/POZ_sf"/>
</dbReference>
<comment type="caution">
    <text evidence="8">The sequence shown here is derived from an EMBL/GenBank/DDBJ whole genome shotgun (WGS) entry which is preliminary data.</text>
</comment>
<reference evidence="8 9" key="1">
    <citation type="journal article" date="2016" name="Front. Microbiol.">
        <title>Genome and transcriptome sequences reveal the specific parasitism of the nematophagous Purpureocillium lilacinum 36-1.</title>
        <authorList>
            <person name="Xie J."/>
            <person name="Li S."/>
            <person name="Mo C."/>
            <person name="Xiao X."/>
            <person name="Peng D."/>
            <person name="Wang G."/>
            <person name="Xiao Y."/>
        </authorList>
    </citation>
    <scope>NUCLEOTIDE SEQUENCE [LARGE SCALE GENOMIC DNA]</scope>
    <source>
        <strain evidence="8 9">36-1</strain>
    </source>
</reference>
<dbReference type="Gene3D" id="3.40.50.150">
    <property type="entry name" value="Vaccinia Virus protein VP39"/>
    <property type="match status" value="1"/>
</dbReference>
<feature type="compositionally biased region" description="Basic residues" evidence="6">
    <location>
        <begin position="1214"/>
        <end position="1224"/>
    </location>
</feature>
<dbReference type="Proteomes" id="UP000245956">
    <property type="component" value="Unassembled WGS sequence"/>
</dbReference>
<evidence type="ECO:0000256" key="4">
    <source>
        <dbReference type="ARBA" id="ARBA00023002"/>
    </source>
</evidence>
<feature type="domain" description="BTB" evidence="7">
    <location>
        <begin position="65"/>
        <end position="133"/>
    </location>
</feature>
<dbReference type="PANTHER" id="PTHR47178:SF3">
    <property type="entry name" value="FAD-BINDING DOMAIN-CONTAINING PROTEIN"/>
    <property type="match status" value="1"/>
</dbReference>
<dbReference type="Pfam" id="PF13489">
    <property type="entry name" value="Methyltransf_23"/>
    <property type="match status" value="1"/>
</dbReference>
<accession>A0A2U3E0U0</accession>
<keyword evidence="4" id="KW-0560">Oxidoreductase</keyword>
<feature type="compositionally biased region" description="Basic and acidic residues" evidence="6">
    <location>
        <begin position="1"/>
        <end position="11"/>
    </location>
</feature>
<gene>
    <name evidence="8" type="ORF">PCL_02529</name>
</gene>
<dbReference type="InterPro" id="IPR000210">
    <property type="entry name" value="BTB/POZ_dom"/>
</dbReference>
<dbReference type="PRINTS" id="PR00420">
    <property type="entry name" value="RNGMNOXGNASE"/>
</dbReference>
<protein>
    <recommendedName>
        <fullName evidence="7">BTB domain-containing protein</fullName>
    </recommendedName>
</protein>
<evidence type="ECO:0000256" key="5">
    <source>
        <dbReference type="ARBA" id="ARBA00023033"/>
    </source>
</evidence>
<organism evidence="8 9">
    <name type="scientific">Purpureocillium lilacinum</name>
    <name type="common">Paecilomyces lilacinus</name>
    <dbReference type="NCBI Taxonomy" id="33203"/>
    <lineage>
        <taxon>Eukaryota</taxon>
        <taxon>Fungi</taxon>
        <taxon>Dikarya</taxon>
        <taxon>Ascomycota</taxon>
        <taxon>Pezizomycotina</taxon>
        <taxon>Sordariomycetes</taxon>
        <taxon>Hypocreomycetidae</taxon>
        <taxon>Hypocreales</taxon>
        <taxon>Ophiocordycipitaceae</taxon>
        <taxon>Purpureocillium</taxon>
    </lineage>
</organism>
<evidence type="ECO:0000313" key="8">
    <source>
        <dbReference type="EMBL" id="PWI68128.1"/>
    </source>
</evidence>
<name>A0A2U3E0U0_PURLI</name>
<dbReference type="PANTHER" id="PTHR47178">
    <property type="entry name" value="MONOOXYGENASE, FAD-BINDING"/>
    <property type="match status" value="1"/>
</dbReference>
<evidence type="ECO:0000256" key="3">
    <source>
        <dbReference type="ARBA" id="ARBA00022827"/>
    </source>
</evidence>
<dbReference type="InterPro" id="IPR029063">
    <property type="entry name" value="SAM-dependent_MTases_sf"/>
</dbReference>
<dbReference type="Pfam" id="PF13450">
    <property type="entry name" value="NAD_binding_8"/>
    <property type="match status" value="1"/>
</dbReference>
<dbReference type="PROSITE" id="PS50097">
    <property type="entry name" value="BTB"/>
    <property type="match status" value="1"/>
</dbReference>
<keyword evidence="5" id="KW-0503">Monooxygenase</keyword>
<dbReference type="SUPFAM" id="SSF54695">
    <property type="entry name" value="POZ domain"/>
    <property type="match status" value="1"/>
</dbReference>
<comment type="cofactor">
    <cofactor evidence="1">
        <name>FAD</name>
        <dbReference type="ChEBI" id="CHEBI:57692"/>
    </cofactor>
</comment>
<keyword evidence="2" id="KW-0285">Flavoprotein</keyword>
<proteinExistence type="predicted"/>
<feature type="compositionally biased region" description="Pro residues" evidence="6">
    <location>
        <begin position="1368"/>
        <end position="1381"/>
    </location>
</feature>
<evidence type="ECO:0000313" key="9">
    <source>
        <dbReference type="Proteomes" id="UP000245956"/>
    </source>
</evidence>
<evidence type="ECO:0000256" key="1">
    <source>
        <dbReference type="ARBA" id="ARBA00001974"/>
    </source>
</evidence>
<feature type="compositionally biased region" description="Acidic residues" evidence="6">
    <location>
        <begin position="1412"/>
        <end position="1424"/>
    </location>
</feature>
<feature type="region of interest" description="Disordered" evidence="6">
    <location>
        <begin position="524"/>
        <end position="545"/>
    </location>
</feature>
<dbReference type="SUPFAM" id="SSF51905">
    <property type="entry name" value="FAD/NAD(P)-binding domain"/>
    <property type="match status" value="1"/>
</dbReference>
<feature type="compositionally biased region" description="Low complexity" evidence="6">
    <location>
        <begin position="1354"/>
        <end position="1367"/>
    </location>
</feature>
<dbReference type="Pfam" id="PF00651">
    <property type="entry name" value="BTB"/>
    <property type="match status" value="1"/>
</dbReference>
<dbReference type="SUPFAM" id="SSF53335">
    <property type="entry name" value="S-adenosyl-L-methionine-dependent methyltransferases"/>
    <property type="match status" value="1"/>
</dbReference>